<feature type="region of interest" description="Disordered" evidence="2">
    <location>
        <begin position="755"/>
        <end position="795"/>
    </location>
</feature>
<evidence type="ECO:0000256" key="1">
    <source>
        <dbReference type="RuleBase" id="RU369098"/>
    </source>
</evidence>
<keyword evidence="6" id="KW-1185">Reference proteome</keyword>
<dbReference type="PANTHER" id="PTHR15696:SF36">
    <property type="entry name" value="NONSENSE-MEDIATED MRNA DECAY FACTOR"/>
    <property type="match status" value="1"/>
</dbReference>
<dbReference type="VEuPathDB" id="FungiDB:ASPVEDRAFT_50563"/>
<dbReference type="InterPro" id="IPR011990">
    <property type="entry name" value="TPR-like_helical_dom_sf"/>
</dbReference>
<feature type="domain" description="DNA/RNA-binding" evidence="3">
    <location>
        <begin position="190"/>
        <end position="472"/>
    </location>
</feature>
<dbReference type="InterPro" id="IPR045153">
    <property type="entry name" value="Est1/Ebs1-like"/>
</dbReference>
<evidence type="ECO:0000259" key="4">
    <source>
        <dbReference type="Pfam" id="PF10374"/>
    </source>
</evidence>
<proteinExistence type="predicted"/>
<accession>A0A1L9PBT7</accession>
<reference evidence="6" key="1">
    <citation type="journal article" date="2017" name="Genome Biol.">
        <title>Comparative genomics reveals high biological diversity and specific adaptations in the industrially and medically important fungal genus Aspergillus.</title>
        <authorList>
            <person name="de Vries R.P."/>
            <person name="Riley R."/>
            <person name="Wiebenga A."/>
            <person name="Aguilar-Osorio G."/>
            <person name="Amillis S."/>
            <person name="Uchima C.A."/>
            <person name="Anderluh G."/>
            <person name="Asadollahi M."/>
            <person name="Askin M."/>
            <person name="Barry K."/>
            <person name="Battaglia E."/>
            <person name="Bayram O."/>
            <person name="Benocci T."/>
            <person name="Braus-Stromeyer S.A."/>
            <person name="Caldana C."/>
            <person name="Canovas D."/>
            <person name="Cerqueira G.C."/>
            <person name="Chen F."/>
            <person name="Chen W."/>
            <person name="Choi C."/>
            <person name="Clum A."/>
            <person name="Dos Santos R.A."/>
            <person name="Damasio A.R."/>
            <person name="Diallinas G."/>
            <person name="Emri T."/>
            <person name="Fekete E."/>
            <person name="Flipphi M."/>
            <person name="Freyberg S."/>
            <person name="Gallo A."/>
            <person name="Gournas C."/>
            <person name="Habgood R."/>
            <person name="Hainaut M."/>
            <person name="Harispe M.L."/>
            <person name="Henrissat B."/>
            <person name="Hilden K.S."/>
            <person name="Hope R."/>
            <person name="Hossain A."/>
            <person name="Karabika E."/>
            <person name="Karaffa L."/>
            <person name="Karanyi Z."/>
            <person name="Krasevec N."/>
            <person name="Kuo A."/>
            <person name="Kusch H."/>
            <person name="LaButti K."/>
            <person name="Lagendijk E.L."/>
            <person name="Lapidus A."/>
            <person name="Levasseur A."/>
            <person name="Lindquist E."/>
            <person name="Lipzen A."/>
            <person name="Logrieco A.F."/>
            <person name="MacCabe A."/>
            <person name="Maekelae M.R."/>
            <person name="Malavazi I."/>
            <person name="Melin P."/>
            <person name="Meyer V."/>
            <person name="Mielnichuk N."/>
            <person name="Miskei M."/>
            <person name="Molnar A.P."/>
            <person name="Mule G."/>
            <person name="Ngan C.Y."/>
            <person name="Orejas M."/>
            <person name="Orosz E."/>
            <person name="Ouedraogo J.P."/>
            <person name="Overkamp K.M."/>
            <person name="Park H.-S."/>
            <person name="Perrone G."/>
            <person name="Piumi F."/>
            <person name="Punt P.J."/>
            <person name="Ram A.F."/>
            <person name="Ramon A."/>
            <person name="Rauscher S."/>
            <person name="Record E."/>
            <person name="Riano-Pachon D.M."/>
            <person name="Robert V."/>
            <person name="Roehrig J."/>
            <person name="Ruller R."/>
            <person name="Salamov A."/>
            <person name="Salih N.S."/>
            <person name="Samson R.A."/>
            <person name="Sandor E."/>
            <person name="Sanguinetti M."/>
            <person name="Schuetze T."/>
            <person name="Sepcic K."/>
            <person name="Shelest E."/>
            <person name="Sherlock G."/>
            <person name="Sophianopoulou V."/>
            <person name="Squina F.M."/>
            <person name="Sun H."/>
            <person name="Susca A."/>
            <person name="Todd R.B."/>
            <person name="Tsang A."/>
            <person name="Unkles S.E."/>
            <person name="van de Wiele N."/>
            <person name="van Rossen-Uffink D."/>
            <person name="Oliveira J.V."/>
            <person name="Vesth T.C."/>
            <person name="Visser J."/>
            <person name="Yu J.-H."/>
            <person name="Zhou M."/>
            <person name="Andersen M.R."/>
            <person name="Archer D.B."/>
            <person name="Baker S.E."/>
            <person name="Benoit I."/>
            <person name="Brakhage A.A."/>
            <person name="Braus G.H."/>
            <person name="Fischer R."/>
            <person name="Frisvad J.C."/>
            <person name="Goldman G.H."/>
            <person name="Houbraken J."/>
            <person name="Oakley B."/>
            <person name="Pocsi I."/>
            <person name="Scazzocchio C."/>
            <person name="Seiboth B."/>
            <person name="vanKuyk P.A."/>
            <person name="Wortman J."/>
            <person name="Dyer P.S."/>
            <person name="Grigoriev I.V."/>
        </authorList>
    </citation>
    <scope>NUCLEOTIDE SEQUENCE [LARGE SCALE GENOMIC DNA]</scope>
    <source>
        <strain evidence="6">CBS 583.65</strain>
    </source>
</reference>
<comment type="function">
    <text evidence="1">Plays a role in nonsense-mediated mRNA decay.</text>
</comment>
<gene>
    <name evidence="5" type="ORF">ASPVEDRAFT_50563</name>
</gene>
<dbReference type="SUPFAM" id="SSF48452">
    <property type="entry name" value="TPR-like"/>
    <property type="match status" value="1"/>
</dbReference>
<dbReference type="OrthoDB" id="69928at2759"/>
<dbReference type="InterPro" id="IPR019458">
    <property type="entry name" value="Est1-like_N"/>
</dbReference>
<sequence length="867" mass="96751">MALTFQDAWQSALTVERDLLKNLAEKDPTFAEISHNISELRNASQNAIFQDFETARTVDVEGRLWEAHLKINTRFRKLLSRFREDNGKKKKPVERRKLEKHFLEFVKSSQRFYRGYIQQLASHYDGIPELEKVARKFSFEPLSAAPPVQPVERLRKFILQSCHATLIRLGDLSRYRETELATKERNWGPAIGYYDLATTIYPASGASHNQLAVIALADANHLRATYHLYRALSAQEPHPTAKGNLEIEFRKVMSLWAKRELIRPEDAGIPGRALAPWFVYLHAQCYRGVDFAEHEELESEVLNQLAVDLKERSLEGTLQKFCLINIAAEDFSRVRSEEESVSNARLFFQRINVKTYFTLLQILLAEIERFAVEDPNSINKDAKVGADKVTVVARRILPALRNYSSWLLTVSAYLVAYKEKDTPLAVQLTEFWKIYANTLTLLASTFDVVHLPEVEYLLEEDEETLCFIPLSKGATSRRYLDANGRPKPSINDPGVERHHPNIEMLYRIREFVIDGLDLVVGNKIPIALVDDEDKKTFIYKEDGLPSQFFASPSGHHHSLSAASIEREDIQRVRHESNYPPDARSTFGDSQSASVSMSTNMNGIVEGVERLVESDTYENAPAIPNHLAHPMDSNPAMAQFYDPTANLDFRDSLRTPIAPPGLGLPVDNYSSGLGTMSSSQSYTPRPAIPGLPNIWNTAFSPEIRDASPRTPPGLGPLQGSMLSRHTNSSGLQYTQQDAIKNDMAFRQSLLAQNQLENNSLNGSGPMSQMLAPPQAYHQRHSSSPWDGDGVAAGGPFSQQAYHPSVFGFPSQPMSSGQANASWANNAFIESSHPSGAGLSSPGFGDTRKSSAQFGVIGQGQSPRLGHGG</sequence>
<feature type="domain" description="Telomerase activating protein Est1-like N-terminal" evidence="4">
    <location>
        <begin position="59"/>
        <end position="178"/>
    </location>
</feature>
<keyword evidence="1" id="KW-0539">Nucleus</keyword>
<dbReference type="GO" id="GO:0005634">
    <property type="term" value="C:nucleus"/>
    <property type="evidence" value="ECO:0007669"/>
    <property type="project" value="UniProtKB-SubCell"/>
</dbReference>
<feature type="compositionally biased region" description="Polar residues" evidence="2">
    <location>
        <begin position="755"/>
        <end position="765"/>
    </location>
</feature>
<dbReference type="RefSeq" id="XP_040664760.1">
    <property type="nucleotide sequence ID" value="XM_040814331.1"/>
</dbReference>
<organism evidence="5 6">
    <name type="scientific">Aspergillus versicolor CBS 583.65</name>
    <dbReference type="NCBI Taxonomy" id="1036611"/>
    <lineage>
        <taxon>Eukaryota</taxon>
        <taxon>Fungi</taxon>
        <taxon>Dikarya</taxon>
        <taxon>Ascomycota</taxon>
        <taxon>Pezizomycotina</taxon>
        <taxon>Eurotiomycetes</taxon>
        <taxon>Eurotiomycetidae</taxon>
        <taxon>Eurotiales</taxon>
        <taxon>Aspergillaceae</taxon>
        <taxon>Aspergillus</taxon>
        <taxon>Aspergillus subgen. Nidulantes</taxon>
    </lineage>
</organism>
<protein>
    <recommendedName>
        <fullName evidence="1">Nonsense-mediated mRNA decay factor</fullName>
    </recommendedName>
</protein>
<dbReference type="Pfam" id="PF10373">
    <property type="entry name" value="EST1_DNA_bind"/>
    <property type="match status" value="1"/>
</dbReference>
<evidence type="ECO:0000313" key="6">
    <source>
        <dbReference type="Proteomes" id="UP000184073"/>
    </source>
</evidence>
<evidence type="ECO:0000313" key="5">
    <source>
        <dbReference type="EMBL" id="OJI98997.1"/>
    </source>
</evidence>
<name>A0A1L9PBT7_ASPVE</name>
<dbReference type="STRING" id="1036611.A0A1L9PBT7"/>
<feature type="region of interest" description="Disordered" evidence="2">
    <location>
        <begin position="832"/>
        <end position="867"/>
    </location>
</feature>
<dbReference type="Pfam" id="PF10374">
    <property type="entry name" value="EST1"/>
    <property type="match status" value="1"/>
</dbReference>
<evidence type="ECO:0000256" key="2">
    <source>
        <dbReference type="SAM" id="MobiDB-lite"/>
    </source>
</evidence>
<comment type="subcellular location">
    <subcellularLocation>
        <location evidence="1">Nucleus</location>
    </subcellularLocation>
</comment>
<dbReference type="Proteomes" id="UP000184073">
    <property type="component" value="Unassembled WGS sequence"/>
</dbReference>
<dbReference type="PANTHER" id="PTHR15696">
    <property type="entry name" value="SMG-7 SUPPRESSOR WITH MORPHOLOGICAL EFFECT ON GENITALIA PROTEIN 7"/>
    <property type="match status" value="1"/>
</dbReference>
<dbReference type="InterPro" id="IPR018834">
    <property type="entry name" value="DNA/RNA-bd_Est1-type"/>
</dbReference>
<dbReference type="Gene3D" id="1.25.40.10">
    <property type="entry name" value="Tetratricopeptide repeat domain"/>
    <property type="match status" value="1"/>
</dbReference>
<dbReference type="AlphaFoldDB" id="A0A1L9PBT7"/>
<keyword evidence="1" id="KW-0866">Nonsense-mediated mRNA decay</keyword>
<dbReference type="GO" id="GO:0000184">
    <property type="term" value="P:nuclear-transcribed mRNA catabolic process, nonsense-mediated decay"/>
    <property type="evidence" value="ECO:0007669"/>
    <property type="project" value="UniProtKB-KW"/>
</dbReference>
<evidence type="ECO:0000259" key="3">
    <source>
        <dbReference type="Pfam" id="PF10373"/>
    </source>
</evidence>
<dbReference type="EMBL" id="KV878126">
    <property type="protein sequence ID" value="OJI98997.1"/>
    <property type="molecule type" value="Genomic_DNA"/>
</dbReference>
<dbReference type="GeneID" id="63729842"/>